<sequence>MDCCKKNQCCILNACEITSKNQCCGNCGDNCKCLSDCKNQANTSCCCKCKCGEGCKCTDCKFHENDVQSCFL</sequence>
<proteinExistence type="predicted"/>
<organism evidence="1 2">
    <name type="scientific">Rhabditophanes sp. KR3021</name>
    <dbReference type="NCBI Taxonomy" id="114890"/>
    <lineage>
        <taxon>Eukaryota</taxon>
        <taxon>Metazoa</taxon>
        <taxon>Ecdysozoa</taxon>
        <taxon>Nematoda</taxon>
        <taxon>Chromadorea</taxon>
        <taxon>Rhabditida</taxon>
        <taxon>Tylenchina</taxon>
        <taxon>Panagrolaimomorpha</taxon>
        <taxon>Strongyloidoidea</taxon>
        <taxon>Alloionematidae</taxon>
        <taxon>Rhabditophanes</taxon>
    </lineage>
</organism>
<accession>A0AC35TJK3</accession>
<protein>
    <submittedName>
        <fullName evidence="2">Metallothionein</fullName>
    </submittedName>
</protein>
<dbReference type="Proteomes" id="UP000095286">
    <property type="component" value="Unplaced"/>
</dbReference>
<dbReference type="WBParaSite" id="RSKR_0000140150.1">
    <property type="protein sequence ID" value="RSKR_0000140150.1"/>
    <property type="gene ID" value="RSKR_0000140150"/>
</dbReference>
<evidence type="ECO:0000313" key="1">
    <source>
        <dbReference type="Proteomes" id="UP000095286"/>
    </source>
</evidence>
<evidence type="ECO:0000313" key="2">
    <source>
        <dbReference type="WBParaSite" id="RSKR_0000140150.1"/>
    </source>
</evidence>
<name>A0AC35TJK3_9BILA</name>
<reference evidence="2" key="1">
    <citation type="submission" date="2016-11" db="UniProtKB">
        <authorList>
            <consortium name="WormBaseParasite"/>
        </authorList>
    </citation>
    <scope>IDENTIFICATION</scope>
    <source>
        <strain evidence="2">KR3021</strain>
    </source>
</reference>